<feature type="binding site" evidence="5">
    <location>
        <position position="59"/>
    </location>
    <ligand>
        <name>NADPH</name>
        <dbReference type="ChEBI" id="CHEBI:57783"/>
    </ligand>
</feature>
<sequence>MTQAEFTVGIIGGNGMLGSAIARGLLDSGVIKPEQLGISSRSGNLPELGHGGVRSFTDNQALADASDFILLSVPPANFSDVRFEAGKSLVSSVMAGISIARIIDQTGTDCVIRAMSSPAASLRLAYSPWCASPAATDADKSLARTVFAAVGATDELPDEDQIDLFTAVTGPVPGFVAQFAVSMVDYSSARGVDPKTAERAVRQLFHAAGVMMADGPMSPADHVTEMIDYAGTTAAGLLAMQDSDLDISIAKGLDAAYEKARRIG</sequence>
<evidence type="ECO:0000256" key="5">
    <source>
        <dbReference type="PIRSR" id="PIRSR000193-1"/>
    </source>
</evidence>
<dbReference type="Proteomes" id="UP001196509">
    <property type="component" value="Unassembled WGS sequence"/>
</dbReference>
<evidence type="ECO:0000256" key="2">
    <source>
        <dbReference type="ARBA" id="ARBA00022857"/>
    </source>
</evidence>
<evidence type="ECO:0000259" key="7">
    <source>
        <dbReference type="Pfam" id="PF14748"/>
    </source>
</evidence>
<dbReference type="AlphaFoldDB" id="A0AAE2ZRJ0"/>
<dbReference type="Gene3D" id="1.10.3730.10">
    <property type="entry name" value="ProC C-terminal domain-like"/>
    <property type="match status" value="1"/>
</dbReference>
<dbReference type="Pfam" id="PF03807">
    <property type="entry name" value="F420_oxidored"/>
    <property type="match status" value="1"/>
</dbReference>
<name>A0AAE2ZRJ0_9HYPH</name>
<dbReference type="SUPFAM" id="SSF48179">
    <property type="entry name" value="6-phosphogluconate dehydrogenase C-terminal domain-like"/>
    <property type="match status" value="1"/>
</dbReference>
<organism evidence="8 9">
    <name type="scientific">Flavimaribacter sediminis</name>
    <dbReference type="NCBI Taxonomy" id="2865987"/>
    <lineage>
        <taxon>Bacteria</taxon>
        <taxon>Pseudomonadati</taxon>
        <taxon>Pseudomonadota</taxon>
        <taxon>Alphaproteobacteria</taxon>
        <taxon>Hyphomicrobiales</taxon>
        <taxon>Rhizobiaceae</taxon>
        <taxon>Flavimaribacter</taxon>
    </lineage>
</organism>
<dbReference type="GO" id="GO:0004735">
    <property type="term" value="F:pyrroline-5-carboxylate reductase activity"/>
    <property type="evidence" value="ECO:0007669"/>
    <property type="project" value="UniProtKB-UniRule"/>
</dbReference>
<dbReference type="PIRSF" id="PIRSF000193">
    <property type="entry name" value="Pyrrol-5-carb_rd"/>
    <property type="match status" value="1"/>
</dbReference>
<comment type="similarity">
    <text evidence="1 4">Belongs to the pyrroline-5-carboxylate reductase family.</text>
</comment>
<keyword evidence="9" id="KW-1185">Reference proteome</keyword>
<comment type="catalytic activity">
    <reaction evidence="4">
        <text>L-proline + NADP(+) = (S)-1-pyrroline-5-carboxylate + NADPH + 2 H(+)</text>
        <dbReference type="Rhea" id="RHEA:14109"/>
        <dbReference type="ChEBI" id="CHEBI:15378"/>
        <dbReference type="ChEBI" id="CHEBI:17388"/>
        <dbReference type="ChEBI" id="CHEBI:57783"/>
        <dbReference type="ChEBI" id="CHEBI:58349"/>
        <dbReference type="ChEBI" id="CHEBI:60039"/>
        <dbReference type="EC" id="1.5.1.2"/>
    </reaction>
</comment>
<comment type="subcellular location">
    <subcellularLocation>
        <location evidence="4">Cytoplasm</location>
    </subcellularLocation>
</comment>
<evidence type="ECO:0000256" key="4">
    <source>
        <dbReference type="HAMAP-Rule" id="MF_01925"/>
    </source>
</evidence>
<accession>A0AAE2ZRJ0</accession>
<dbReference type="PANTHER" id="PTHR11645:SF0">
    <property type="entry name" value="PYRROLINE-5-CARBOXYLATE REDUCTASE 3"/>
    <property type="match status" value="1"/>
</dbReference>
<gene>
    <name evidence="4" type="primary">proC</name>
    <name evidence="8" type="ORF">K1W69_20260</name>
</gene>
<keyword evidence="4" id="KW-0028">Amino-acid biosynthesis</keyword>
<comment type="pathway">
    <text evidence="4">Amino-acid biosynthesis; L-proline biosynthesis; L-proline from L-glutamate 5-semialdehyde: step 1/1.</text>
</comment>
<feature type="domain" description="Pyrroline-5-carboxylate reductase catalytic N-terminal" evidence="6">
    <location>
        <begin position="7"/>
        <end position="89"/>
    </location>
</feature>
<dbReference type="Pfam" id="PF14748">
    <property type="entry name" value="P5CR_dimer"/>
    <property type="match status" value="1"/>
</dbReference>
<dbReference type="HAMAP" id="MF_01925">
    <property type="entry name" value="P5C_reductase"/>
    <property type="match status" value="1"/>
</dbReference>
<evidence type="ECO:0000256" key="1">
    <source>
        <dbReference type="ARBA" id="ARBA00005525"/>
    </source>
</evidence>
<dbReference type="InterPro" id="IPR036291">
    <property type="entry name" value="NAD(P)-bd_dom_sf"/>
</dbReference>
<comment type="function">
    <text evidence="4">Catalyzes the reduction of 1-pyrroline-5-carboxylate (PCA) to L-proline.</text>
</comment>
<dbReference type="RefSeq" id="WP_220230261.1">
    <property type="nucleotide sequence ID" value="NZ_JAICBX010000004.1"/>
</dbReference>
<dbReference type="InterPro" id="IPR029036">
    <property type="entry name" value="P5CR_dimer"/>
</dbReference>
<keyword evidence="4" id="KW-0963">Cytoplasm</keyword>
<dbReference type="InterPro" id="IPR028939">
    <property type="entry name" value="P5C_Rdtase_cat_N"/>
</dbReference>
<evidence type="ECO:0000313" key="8">
    <source>
        <dbReference type="EMBL" id="MBW8639537.1"/>
    </source>
</evidence>
<comment type="caution">
    <text evidence="8">The sequence shown here is derived from an EMBL/GenBank/DDBJ whole genome shotgun (WGS) entry which is preliminary data.</text>
</comment>
<dbReference type="GO" id="GO:0055129">
    <property type="term" value="P:L-proline biosynthetic process"/>
    <property type="evidence" value="ECO:0007669"/>
    <property type="project" value="UniProtKB-UniRule"/>
</dbReference>
<feature type="binding site" evidence="5">
    <location>
        <position position="40"/>
    </location>
    <ligand>
        <name>NADP(+)</name>
        <dbReference type="ChEBI" id="CHEBI:58349"/>
    </ligand>
</feature>
<keyword evidence="3 4" id="KW-0560">Oxidoreductase</keyword>
<proteinExistence type="inferred from homology"/>
<dbReference type="SUPFAM" id="SSF51735">
    <property type="entry name" value="NAD(P)-binding Rossmann-fold domains"/>
    <property type="match status" value="1"/>
</dbReference>
<dbReference type="GO" id="GO:0005737">
    <property type="term" value="C:cytoplasm"/>
    <property type="evidence" value="ECO:0007669"/>
    <property type="project" value="UniProtKB-SubCell"/>
</dbReference>
<dbReference type="InterPro" id="IPR008927">
    <property type="entry name" value="6-PGluconate_DH-like_C_sf"/>
</dbReference>
<evidence type="ECO:0000259" key="6">
    <source>
        <dbReference type="Pfam" id="PF03807"/>
    </source>
</evidence>
<dbReference type="PANTHER" id="PTHR11645">
    <property type="entry name" value="PYRROLINE-5-CARBOXYLATE REDUCTASE"/>
    <property type="match status" value="1"/>
</dbReference>
<dbReference type="EMBL" id="JAICBX010000004">
    <property type="protein sequence ID" value="MBW8639537.1"/>
    <property type="molecule type" value="Genomic_DNA"/>
</dbReference>
<evidence type="ECO:0000256" key="3">
    <source>
        <dbReference type="ARBA" id="ARBA00023002"/>
    </source>
</evidence>
<dbReference type="EC" id="1.5.1.2" evidence="4"/>
<dbReference type="Gene3D" id="3.40.50.720">
    <property type="entry name" value="NAD(P)-binding Rossmann-like Domain"/>
    <property type="match status" value="1"/>
</dbReference>
<feature type="binding site" evidence="5">
    <location>
        <begin position="11"/>
        <end position="17"/>
    </location>
    <ligand>
        <name>NADP(+)</name>
        <dbReference type="ChEBI" id="CHEBI:58349"/>
    </ligand>
</feature>
<evidence type="ECO:0000313" key="9">
    <source>
        <dbReference type="Proteomes" id="UP001196509"/>
    </source>
</evidence>
<keyword evidence="2 4" id="KW-0521">NADP</keyword>
<protein>
    <recommendedName>
        <fullName evidence="4">Pyrroline-5-carboxylate reductase</fullName>
        <shortName evidence="4">P5C reductase</shortName>
        <shortName evidence="4">P5CR</shortName>
        <ecNumber evidence="4">1.5.1.2</ecNumber>
    </recommendedName>
    <alternativeName>
        <fullName evidence="4">PCA reductase</fullName>
    </alternativeName>
</protein>
<reference evidence="8" key="1">
    <citation type="submission" date="2021-08" db="EMBL/GenBank/DDBJ databases">
        <title>Hoeflea bacterium WL0058 sp. nov., isolated from the sediment.</title>
        <authorList>
            <person name="Wang L."/>
            <person name="Zhang D."/>
        </authorList>
    </citation>
    <scope>NUCLEOTIDE SEQUENCE</scope>
    <source>
        <strain evidence="8">WL0058</strain>
    </source>
</reference>
<comment type="catalytic activity">
    <reaction evidence="4">
        <text>L-proline + NAD(+) = (S)-1-pyrroline-5-carboxylate + NADH + 2 H(+)</text>
        <dbReference type="Rhea" id="RHEA:14105"/>
        <dbReference type="ChEBI" id="CHEBI:15378"/>
        <dbReference type="ChEBI" id="CHEBI:17388"/>
        <dbReference type="ChEBI" id="CHEBI:57540"/>
        <dbReference type="ChEBI" id="CHEBI:57945"/>
        <dbReference type="ChEBI" id="CHEBI:60039"/>
        <dbReference type="EC" id="1.5.1.2"/>
    </reaction>
</comment>
<feature type="domain" description="Pyrroline-5-carboxylate reductase dimerisation" evidence="7">
    <location>
        <begin position="159"/>
        <end position="262"/>
    </location>
</feature>
<dbReference type="InterPro" id="IPR000304">
    <property type="entry name" value="Pyrroline-COOH_reductase"/>
</dbReference>
<keyword evidence="4" id="KW-0641">Proline biosynthesis</keyword>